<sequence length="100" mass="10289">MGDQEADATVNLVSQEVHAAVNAPPPGDTAGDPAQDPANHNQPPINQGLGVVGQMALPSMQPPRLPKFSGDGSGTDMHCFLDEGRHVLAGPPILGRDGPH</sequence>
<evidence type="ECO:0000313" key="3">
    <source>
        <dbReference type="Proteomes" id="UP001519460"/>
    </source>
</evidence>
<dbReference type="AlphaFoldDB" id="A0ABD0JI82"/>
<organism evidence="2 3">
    <name type="scientific">Batillaria attramentaria</name>
    <dbReference type="NCBI Taxonomy" id="370345"/>
    <lineage>
        <taxon>Eukaryota</taxon>
        <taxon>Metazoa</taxon>
        <taxon>Spiralia</taxon>
        <taxon>Lophotrochozoa</taxon>
        <taxon>Mollusca</taxon>
        <taxon>Gastropoda</taxon>
        <taxon>Caenogastropoda</taxon>
        <taxon>Sorbeoconcha</taxon>
        <taxon>Cerithioidea</taxon>
        <taxon>Batillariidae</taxon>
        <taxon>Batillaria</taxon>
    </lineage>
</organism>
<gene>
    <name evidence="2" type="ORF">BaRGS_00034247</name>
</gene>
<reference evidence="2 3" key="1">
    <citation type="journal article" date="2023" name="Sci. Data">
        <title>Genome assembly of the Korean intertidal mud-creeper Batillaria attramentaria.</title>
        <authorList>
            <person name="Patra A.K."/>
            <person name="Ho P.T."/>
            <person name="Jun S."/>
            <person name="Lee S.J."/>
            <person name="Kim Y."/>
            <person name="Won Y.J."/>
        </authorList>
    </citation>
    <scope>NUCLEOTIDE SEQUENCE [LARGE SCALE GENOMIC DNA]</scope>
    <source>
        <strain evidence="2">Wonlab-2016</strain>
    </source>
</reference>
<feature type="compositionally biased region" description="Low complexity" evidence="1">
    <location>
        <begin position="28"/>
        <end position="38"/>
    </location>
</feature>
<accession>A0ABD0JI82</accession>
<keyword evidence="3" id="KW-1185">Reference proteome</keyword>
<protein>
    <submittedName>
        <fullName evidence="2">Uncharacterized protein</fullName>
    </submittedName>
</protein>
<feature type="region of interest" description="Disordered" evidence="1">
    <location>
        <begin position="14"/>
        <end position="77"/>
    </location>
</feature>
<dbReference type="Proteomes" id="UP001519460">
    <property type="component" value="Unassembled WGS sequence"/>
</dbReference>
<dbReference type="EMBL" id="JACVVK020000435">
    <property type="protein sequence ID" value="KAK7474493.1"/>
    <property type="molecule type" value="Genomic_DNA"/>
</dbReference>
<evidence type="ECO:0000256" key="1">
    <source>
        <dbReference type="SAM" id="MobiDB-lite"/>
    </source>
</evidence>
<evidence type="ECO:0000313" key="2">
    <source>
        <dbReference type="EMBL" id="KAK7474493.1"/>
    </source>
</evidence>
<proteinExistence type="predicted"/>
<name>A0ABD0JI82_9CAEN</name>
<comment type="caution">
    <text evidence="2">The sequence shown here is derived from an EMBL/GenBank/DDBJ whole genome shotgun (WGS) entry which is preliminary data.</text>
</comment>